<keyword evidence="1" id="KW-0812">Transmembrane</keyword>
<dbReference type="GO" id="GO:0006508">
    <property type="term" value="P:proteolysis"/>
    <property type="evidence" value="ECO:0007669"/>
    <property type="project" value="UniProtKB-KW"/>
</dbReference>
<dbReference type="EMBL" id="QFCR01000014">
    <property type="protein sequence ID" value="TNK90222.1"/>
    <property type="molecule type" value="Genomic_DNA"/>
</dbReference>
<feature type="transmembrane region" description="Helical" evidence="1">
    <location>
        <begin position="20"/>
        <end position="42"/>
    </location>
</feature>
<comment type="caution">
    <text evidence="2">The sequence shown here is derived from an EMBL/GenBank/DDBJ whole genome shotgun (WGS) entry which is preliminary data.</text>
</comment>
<dbReference type="Proteomes" id="UP000313312">
    <property type="component" value="Unassembled WGS sequence"/>
</dbReference>
<evidence type="ECO:0000313" key="2">
    <source>
        <dbReference type="EMBL" id="TNK90222.1"/>
    </source>
</evidence>
<keyword evidence="1" id="KW-1133">Transmembrane helix</keyword>
<dbReference type="GO" id="GO:0016020">
    <property type="term" value="C:membrane"/>
    <property type="evidence" value="ECO:0007669"/>
    <property type="project" value="InterPro"/>
</dbReference>
<name>A0A5C4TII1_FRUSA</name>
<evidence type="ECO:0000256" key="1">
    <source>
        <dbReference type="SAM" id="Phobius"/>
    </source>
</evidence>
<dbReference type="GO" id="GO:0009372">
    <property type="term" value="P:quorum sensing"/>
    <property type="evidence" value="ECO:0007669"/>
    <property type="project" value="UniProtKB-KW"/>
</dbReference>
<dbReference type="GeneID" id="93161174"/>
<sequence length="224" mass="25600">MEYTNLQYFLFKIGNLLNSAIFAILVAVILATAIVVYFFAQASHDNPKLSESKLKKIKTCQKISLFIFGMLIVILFIGRYFSDGIDDPNTVINDKETRVIAKGKVLKVNHRKGTMIILPNGKKSSGNVIKITPNESHVMLGTPNMKKYDGTHIFKNQLNKIDVGDYVKIQNHQYIFKYKNHSKFSEDKKTEKQVKQINDYDVNGEVVKTKSNPYKYSYIYGLNS</sequence>
<protein>
    <submittedName>
        <fullName evidence="2">Uncharacterized protein</fullName>
    </submittedName>
</protein>
<dbReference type="RefSeq" id="WP_103428995.1">
    <property type="nucleotide sequence ID" value="NZ_CP118925.1"/>
</dbReference>
<dbReference type="GO" id="GO:0008233">
    <property type="term" value="F:peptidase activity"/>
    <property type="evidence" value="ECO:0007669"/>
    <property type="project" value="UniProtKB-KW"/>
</dbReference>
<gene>
    <name evidence="2" type="ORF">DID87_04920</name>
</gene>
<organism evidence="2 3">
    <name type="scientific">Fructilactobacillus sanfranciscensis</name>
    <name type="common">Lactobacillus sanfranciscensis</name>
    <dbReference type="NCBI Taxonomy" id="1625"/>
    <lineage>
        <taxon>Bacteria</taxon>
        <taxon>Bacillati</taxon>
        <taxon>Bacillota</taxon>
        <taxon>Bacilli</taxon>
        <taxon>Lactobacillales</taxon>
        <taxon>Lactobacillaceae</taxon>
        <taxon>Fructilactobacillus</taxon>
    </lineage>
</organism>
<evidence type="ECO:0000313" key="3">
    <source>
        <dbReference type="Proteomes" id="UP000313312"/>
    </source>
</evidence>
<reference evidence="2 3" key="1">
    <citation type="submission" date="2018-05" db="EMBL/GenBank/DDBJ databases">
        <title>Lactobacillus sanfranciscensis Ah4 draft denome sequence.</title>
        <authorList>
            <person name="Zhang G."/>
        </authorList>
    </citation>
    <scope>NUCLEOTIDE SEQUENCE [LARGE SCALE GENOMIC DNA]</scope>
    <source>
        <strain evidence="2 3">Ah4</strain>
    </source>
</reference>
<keyword evidence="1" id="KW-0472">Membrane</keyword>
<accession>A0A5C4TII1</accession>
<proteinExistence type="predicted"/>
<dbReference type="AlphaFoldDB" id="A0A5C4TII1"/>
<feature type="transmembrane region" description="Helical" evidence="1">
    <location>
        <begin position="63"/>
        <end position="81"/>
    </location>
</feature>